<feature type="compositionally biased region" description="Low complexity" evidence="1">
    <location>
        <begin position="158"/>
        <end position="171"/>
    </location>
</feature>
<feature type="non-terminal residue" evidence="2">
    <location>
        <position position="216"/>
    </location>
</feature>
<organism evidence="2">
    <name type="scientific">uncultured Rubrobacteraceae bacterium</name>
    <dbReference type="NCBI Taxonomy" id="349277"/>
    <lineage>
        <taxon>Bacteria</taxon>
        <taxon>Bacillati</taxon>
        <taxon>Actinomycetota</taxon>
        <taxon>Rubrobacteria</taxon>
        <taxon>Rubrobacterales</taxon>
        <taxon>Rubrobacteraceae</taxon>
        <taxon>environmental samples</taxon>
    </lineage>
</organism>
<dbReference type="EMBL" id="CADCVM010000082">
    <property type="protein sequence ID" value="CAA9473113.1"/>
    <property type="molecule type" value="Genomic_DNA"/>
</dbReference>
<evidence type="ECO:0000313" key="2">
    <source>
        <dbReference type="EMBL" id="CAA9473113.1"/>
    </source>
</evidence>
<sequence length="216" mass="22707">GRARSTCGVLCADVRDHLGRRPPGGRGPSWHRGAARVLRGGLRANALGAALDGPARRRRRSEEAARWSGQMARRGAVVPRGPRRAAAVVGGRIAAGRRFWGGNRGLRLDGGPPAAARAALHRPGAHRGGDRVARLRPAGTAGTRGRAHRQRRARRGLGRVAPAGLRPAGLPAERRPLPALHGGAGRAVGPDDLDIQGHRRELLAGILFHLAVNATI</sequence>
<gene>
    <name evidence="2" type="ORF">AVDCRST_MAG05-712</name>
</gene>
<feature type="region of interest" description="Disordered" evidence="1">
    <location>
        <begin position="138"/>
        <end position="176"/>
    </location>
</feature>
<feature type="compositionally biased region" description="Basic residues" evidence="1">
    <location>
        <begin position="145"/>
        <end position="157"/>
    </location>
</feature>
<evidence type="ECO:0000256" key="1">
    <source>
        <dbReference type="SAM" id="MobiDB-lite"/>
    </source>
</evidence>
<name>A0A6J4RGL2_9ACTN</name>
<protein>
    <submittedName>
        <fullName evidence="2">Uncharacterized protein</fullName>
    </submittedName>
</protein>
<feature type="non-terminal residue" evidence="2">
    <location>
        <position position="1"/>
    </location>
</feature>
<accession>A0A6J4RGL2</accession>
<proteinExistence type="predicted"/>
<dbReference type="AlphaFoldDB" id="A0A6J4RGL2"/>
<reference evidence="2" key="1">
    <citation type="submission" date="2020-02" db="EMBL/GenBank/DDBJ databases">
        <authorList>
            <person name="Meier V. D."/>
        </authorList>
    </citation>
    <scope>NUCLEOTIDE SEQUENCE</scope>
    <source>
        <strain evidence="2">AVDCRST_MAG05</strain>
    </source>
</reference>